<dbReference type="InterPro" id="IPR000195">
    <property type="entry name" value="Rab-GAP-TBC_dom"/>
</dbReference>
<dbReference type="AlphaFoldDB" id="A0A1R2CDX2"/>
<dbReference type="GO" id="GO:0005802">
    <property type="term" value="C:trans-Golgi network"/>
    <property type="evidence" value="ECO:0007669"/>
    <property type="project" value="TreeGrafter"/>
</dbReference>
<dbReference type="Gene3D" id="1.10.472.80">
    <property type="entry name" value="Ypt/Rab-GAP domain of gyp1p, domain 3"/>
    <property type="match status" value="1"/>
</dbReference>
<dbReference type="Proteomes" id="UP000187209">
    <property type="component" value="Unassembled WGS sequence"/>
</dbReference>
<organism evidence="2 3">
    <name type="scientific">Stentor coeruleus</name>
    <dbReference type="NCBI Taxonomy" id="5963"/>
    <lineage>
        <taxon>Eukaryota</taxon>
        <taxon>Sar</taxon>
        <taxon>Alveolata</taxon>
        <taxon>Ciliophora</taxon>
        <taxon>Postciliodesmatophora</taxon>
        <taxon>Heterotrichea</taxon>
        <taxon>Heterotrichida</taxon>
        <taxon>Stentoridae</taxon>
        <taxon>Stentor</taxon>
    </lineage>
</organism>
<dbReference type="InterPro" id="IPR039755">
    <property type="entry name" value="TBC1D23"/>
</dbReference>
<dbReference type="PANTHER" id="PTHR13297:SF5">
    <property type="entry name" value="TBC1 DOMAIN FAMILY MEMBER 23"/>
    <property type="match status" value="1"/>
</dbReference>
<evidence type="ECO:0000259" key="1">
    <source>
        <dbReference type="PROSITE" id="PS50086"/>
    </source>
</evidence>
<accession>A0A1R2CDX2</accession>
<gene>
    <name evidence="2" type="ORF">SteCoe_11140</name>
</gene>
<evidence type="ECO:0000313" key="2">
    <source>
        <dbReference type="EMBL" id="OMJ87214.1"/>
    </source>
</evidence>
<dbReference type="PANTHER" id="PTHR13297">
    <property type="entry name" value="TBC1 DOMAIN FAMILY MEMBER 23-RELATED"/>
    <property type="match status" value="1"/>
</dbReference>
<dbReference type="Pfam" id="PF00566">
    <property type="entry name" value="RabGAP-TBC"/>
    <property type="match status" value="1"/>
</dbReference>
<dbReference type="SUPFAM" id="SSF47923">
    <property type="entry name" value="Ypt/Rab-GAP domain of gyp1p"/>
    <property type="match status" value="2"/>
</dbReference>
<dbReference type="GO" id="GO:0042147">
    <property type="term" value="P:retrograde transport, endosome to Golgi"/>
    <property type="evidence" value="ECO:0007669"/>
    <property type="project" value="InterPro"/>
</dbReference>
<dbReference type="SMART" id="SM00164">
    <property type="entry name" value="TBC"/>
    <property type="match status" value="1"/>
</dbReference>
<proteinExistence type="predicted"/>
<keyword evidence="3" id="KW-1185">Reference proteome</keyword>
<dbReference type="GO" id="GO:0099041">
    <property type="term" value="P:vesicle tethering to Golgi"/>
    <property type="evidence" value="ECO:0007669"/>
    <property type="project" value="TreeGrafter"/>
</dbReference>
<dbReference type="OrthoDB" id="290141at2759"/>
<dbReference type="PROSITE" id="PS50086">
    <property type="entry name" value="TBC_RABGAP"/>
    <property type="match status" value="1"/>
</dbReference>
<reference evidence="2 3" key="1">
    <citation type="submission" date="2016-11" db="EMBL/GenBank/DDBJ databases">
        <title>The macronuclear genome of Stentor coeruleus: a giant cell with tiny introns.</title>
        <authorList>
            <person name="Slabodnick M."/>
            <person name="Ruby J.G."/>
            <person name="Reiff S.B."/>
            <person name="Swart E.C."/>
            <person name="Gosai S."/>
            <person name="Prabakaran S."/>
            <person name="Witkowska E."/>
            <person name="Larue G.E."/>
            <person name="Fisher S."/>
            <person name="Freeman R.M."/>
            <person name="Gunawardena J."/>
            <person name="Chu W."/>
            <person name="Stover N.A."/>
            <person name="Gregory B.D."/>
            <person name="Nowacki M."/>
            <person name="Derisi J."/>
            <person name="Roy S.W."/>
            <person name="Marshall W.F."/>
            <person name="Sood P."/>
        </authorList>
    </citation>
    <scope>NUCLEOTIDE SEQUENCE [LARGE SCALE GENOMIC DNA]</scope>
    <source>
        <strain evidence="2">WM001</strain>
    </source>
</reference>
<comment type="caution">
    <text evidence="2">The sequence shown here is derived from an EMBL/GenBank/DDBJ whole genome shotgun (WGS) entry which is preliminary data.</text>
</comment>
<evidence type="ECO:0000313" key="3">
    <source>
        <dbReference type="Proteomes" id="UP000187209"/>
    </source>
</evidence>
<dbReference type="GO" id="GO:0005829">
    <property type="term" value="C:cytosol"/>
    <property type="evidence" value="ECO:0007669"/>
    <property type="project" value="GOC"/>
</dbReference>
<dbReference type="EMBL" id="MPUH01000183">
    <property type="protein sequence ID" value="OMJ87214.1"/>
    <property type="molecule type" value="Genomic_DNA"/>
</dbReference>
<dbReference type="InterPro" id="IPR035969">
    <property type="entry name" value="Rab-GAP_TBC_sf"/>
</dbReference>
<protein>
    <recommendedName>
        <fullName evidence="1">Rab-GAP TBC domain-containing protein</fullName>
    </recommendedName>
</protein>
<sequence>MTASQLSYNNWEEMRLIKLLYKPPQEEFSIITDLDLPNQRVIKCDVDRTRSDEITIDEKYLLENMLTLYCKQTSVSYKQGMNEILVPFLLLCRDGMPHYIAYTCFKEFINSCLKTMFHDETFRPLQGWFIIMNLLLKYHSPKISNFLQDHDITPELYTTSWFLTMYATKVTSLNYLYILWESVIIENDYMFPCFIAVSLIDKFQDSVLGQEYALIPMALNKIAINSYEELQQVLDKTQQIKSFLPISIAAKLKNYDIFNLKSIDSYTQALSKTSCLSILPREIMHLTYPEAKLCNCQKGCRMCKNSYPVIIIDCRSPGQQKEGYFPNTEFFNGDINDPRSIDQFSLQFLNIKGIYHFALLGSEDIKHDNSGQNSQNTVTKILKSFWEKEFQYVSVVEGGYSSCHEFALHYHLEIKDHIPSSCSLCCKSKKVISKKDVNKSLKRLKSEFREQCKTNSSIKVFECKKYNLKMKTVQEDMLNLIIGPDTIMITDRDSHIIDRYFVKDLHKITSSHDLNTVLTFSFHSIKEKISYSFVSSKKAKSCLNNVTMVFRSLKNGVIKDLI</sequence>
<dbReference type="Gene3D" id="1.10.8.270">
    <property type="entry name" value="putative rabgap domain of human tbc1 domain family member 14 like domains"/>
    <property type="match status" value="1"/>
</dbReference>
<feature type="domain" description="Rab-GAP TBC" evidence="1">
    <location>
        <begin position="1"/>
        <end position="187"/>
    </location>
</feature>
<name>A0A1R2CDX2_9CILI</name>